<keyword evidence="1" id="KW-0812">Transmembrane</keyword>
<organism evidence="2 3">
    <name type="scientific">Bosea caraganae</name>
    <dbReference type="NCBI Taxonomy" id="2763117"/>
    <lineage>
        <taxon>Bacteria</taxon>
        <taxon>Pseudomonadati</taxon>
        <taxon>Pseudomonadota</taxon>
        <taxon>Alphaproteobacteria</taxon>
        <taxon>Hyphomicrobiales</taxon>
        <taxon>Boseaceae</taxon>
        <taxon>Bosea</taxon>
    </lineage>
</organism>
<dbReference type="EMBL" id="QQTP01000027">
    <property type="protein sequence ID" value="RDJ19823.1"/>
    <property type="molecule type" value="Genomic_DNA"/>
</dbReference>
<evidence type="ECO:0000313" key="2">
    <source>
        <dbReference type="EMBL" id="RDJ19823.1"/>
    </source>
</evidence>
<comment type="caution">
    <text evidence="2">The sequence shown here is derived from an EMBL/GenBank/DDBJ whole genome shotgun (WGS) entry which is preliminary data.</text>
</comment>
<dbReference type="AlphaFoldDB" id="A0A370KXW6"/>
<dbReference type="SUPFAM" id="SSF48452">
    <property type="entry name" value="TPR-like"/>
    <property type="match status" value="1"/>
</dbReference>
<dbReference type="Proteomes" id="UP000255207">
    <property type="component" value="Unassembled WGS sequence"/>
</dbReference>
<reference evidence="3" key="1">
    <citation type="submission" date="2018-07" db="EMBL/GenBank/DDBJ databases">
        <authorList>
            <person name="Safronova V.I."/>
            <person name="Chirak E.R."/>
            <person name="Sazanova A.L."/>
        </authorList>
    </citation>
    <scope>NUCLEOTIDE SEQUENCE [LARGE SCALE GENOMIC DNA]</scope>
    <source>
        <strain evidence="3">RCAM04685</strain>
    </source>
</reference>
<sequence length="594" mass="64677">MMADPAPLDDDAKRAALEHLLSQPGFRASPRNRDFLRFVVEETLAGRSDRIKAYTIAVDVFGRRADFDGMLDPVVRIEAGRLRQALANYYIGEGHLDRVRIGLPRGGYAPAFEAIGMAPPAAGAAAPIATAREPAETPAEPAPPVQAKAVRRDPLSRITAELPRRPWWLAGLAAAFLALLALGLFALDRTRDQVEAQPPLVLVAQVQALSDDSPTTALSRTLSRSLPAAISRFEGLTVIAARPDQSDRDLIAGIFAREPPSRRVYMVTASVKADSRSARAFWRLTDGRNEAILWSGTTDSPFTRNAGVAPEDDIAQTIANAIASRRGVISAFEWKAIPTPPAPGYACVTLARGFATVLTDSLRGEMTACLEGTVAQDPDNAEAWALLGYIYADENRSRSAEPEVAKAALAKAEAAAAKAEALAPYSSLTQETVSVVAFQSGDMQRFEAAGKRAMEMNPENPGRQVVFYNRLFLLGRYDEAIDGLRQAIGRRATPVAMDQIFIIVDLYRRQDYGAALAALEKIQLPNFYLYWLLLAATQGELGNPQPARDAVANLLRLRPNYGAGMRVDFRNRRFEDDLIDRLANGLRKAGLQIK</sequence>
<evidence type="ECO:0000256" key="1">
    <source>
        <dbReference type="SAM" id="Phobius"/>
    </source>
</evidence>
<protein>
    <recommendedName>
        <fullName evidence="4">Tetratricopeptide repeat protein</fullName>
    </recommendedName>
</protein>
<accession>A0A370KXW6</accession>
<keyword evidence="3" id="KW-1185">Reference proteome</keyword>
<dbReference type="RefSeq" id="WP_114832630.1">
    <property type="nucleotide sequence ID" value="NZ_QQTO01000009.1"/>
</dbReference>
<evidence type="ECO:0000313" key="3">
    <source>
        <dbReference type="Proteomes" id="UP000255207"/>
    </source>
</evidence>
<dbReference type="OrthoDB" id="100177at2"/>
<gene>
    <name evidence="2" type="ORF">DWE98_27810</name>
</gene>
<dbReference type="Gene3D" id="1.25.40.10">
    <property type="entry name" value="Tetratricopeptide repeat domain"/>
    <property type="match status" value="1"/>
</dbReference>
<feature type="transmembrane region" description="Helical" evidence="1">
    <location>
        <begin position="167"/>
        <end position="187"/>
    </location>
</feature>
<proteinExistence type="predicted"/>
<keyword evidence="1" id="KW-0472">Membrane</keyword>
<dbReference type="InterPro" id="IPR011990">
    <property type="entry name" value="TPR-like_helical_dom_sf"/>
</dbReference>
<name>A0A370KXW6_9HYPH</name>
<evidence type="ECO:0008006" key="4">
    <source>
        <dbReference type="Google" id="ProtNLM"/>
    </source>
</evidence>
<keyword evidence="1" id="KW-1133">Transmembrane helix</keyword>